<keyword evidence="3" id="KW-1185">Reference proteome</keyword>
<proteinExistence type="predicted"/>
<evidence type="ECO:0000313" key="3">
    <source>
        <dbReference type="Proteomes" id="UP000076480"/>
    </source>
</evidence>
<comment type="caution">
    <text evidence="2">The sequence shown here is derived from an EMBL/GenBank/DDBJ whole genome shotgun (WGS) entry which is preliminary data.</text>
</comment>
<reference evidence="2 3" key="1">
    <citation type="submission" date="2015-02" db="EMBL/GenBank/DDBJ databases">
        <title>Draft genome sequence of Lactobacillus collinoides CUPV2371 isolated from a natural cider, the first genome sequence of a strain of this species.</title>
        <authorList>
            <person name="Puertas A.I."/>
            <person name="Spano G."/>
            <person name="Capozzi V."/>
            <person name="Lamontanara A."/>
            <person name="Orru L."/>
            <person name="Duenas M.T."/>
        </authorList>
    </citation>
    <scope>NUCLEOTIDE SEQUENCE [LARGE SCALE GENOMIC DNA]</scope>
    <source>
        <strain evidence="2 3">237</strain>
    </source>
</reference>
<feature type="compositionally biased region" description="Polar residues" evidence="1">
    <location>
        <begin position="9"/>
        <end position="20"/>
    </location>
</feature>
<feature type="non-terminal residue" evidence="2">
    <location>
        <position position="1"/>
    </location>
</feature>
<accession>A0A166G2S3</accession>
<evidence type="ECO:0000313" key="2">
    <source>
        <dbReference type="EMBL" id="KZL36679.1"/>
    </source>
</evidence>
<organism evidence="2 3">
    <name type="scientific">Secundilactobacillus collinoides</name>
    <name type="common">Lactobacillus collinoides</name>
    <dbReference type="NCBI Taxonomy" id="33960"/>
    <lineage>
        <taxon>Bacteria</taxon>
        <taxon>Bacillati</taxon>
        <taxon>Bacillota</taxon>
        <taxon>Bacilli</taxon>
        <taxon>Lactobacillales</taxon>
        <taxon>Lactobacillaceae</taxon>
        <taxon>Secundilactobacillus</taxon>
    </lineage>
</organism>
<name>A0A166G2S3_SECCO</name>
<feature type="region of interest" description="Disordered" evidence="1">
    <location>
        <begin position="1"/>
        <end position="44"/>
    </location>
</feature>
<protein>
    <submittedName>
        <fullName evidence="2">Uncharacterized protein</fullName>
    </submittedName>
</protein>
<dbReference type="EMBL" id="JYDC01000087">
    <property type="protein sequence ID" value="KZL36679.1"/>
    <property type="molecule type" value="Genomic_DNA"/>
</dbReference>
<dbReference type="Proteomes" id="UP000076480">
    <property type="component" value="Unassembled WGS sequence"/>
</dbReference>
<sequence>KKWFEKQRSNSSKYGGTVQPSGARLDTEAKSAKPAPQDQIQKSPGLTFLTEVPCAVAPCLLEHV</sequence>
<gene>
    <name evidence="2" type="ORF">TY91_13620</name>
</gene>
<dbReference type="PATRIC" id="fig|33960.6.peg.3454"/>
<dbReference type="AlphaFoldDB" id="A0A166G2S3"/>
<dbReference type="RefSeq" id="WP_235859592.1">
    <property type="nucleotide sequence ID" value="NZ_JYDC01000087.1"/>
</dbReference>
<evidence type="ECO:0000256" key="1">
    <source>
        <dbReference type="SAM" id="MobiDB-lite"/>
    </source>
</evidence>